<protein>
    <submittedName>
        <fullName evidence="1">Fcda1d19-401b-464c-ac91-009fe621fecd</fullName>
    </submittedName>
</protein>
<accession>A0A3S4D9P4</accession>
<organism evidence="1 2">
    <name type="scientific">Thermothielavioides terrestris</name>
    <dbReference type="NCBI Taxonomy" id="2587410"/>
    <lineage>
        <taxon>Eukaryota</taxon>
        <taxon>Fungi</taxon>
        <taxon>Dikarya</taxon>
        <taxon>Ascomycota</taxon>
        <taxon>Pezizomycotina</taxon>
        <taxon>Sordariomycetes</taxon>
        <taxon>Sordariomycetidae</taxon>
        <taxon>Sordariales</taxon>
        <taxon>Chaetomiaceae</taxon>
        <taxon>Thermothielavioides</taxon>
    </lineage>
</organism>
<name>A0A3S4D9P4_9PEZI</name>
<dbReference type="AlphaFoldDB" id="A0A3S4D9P4"/>
<proteinExistence type="predicted"/>
<evidence type="ECO:0000313" key="1">
    <source>
        <dbReference type="EMBL" id="SPQ26565.1"/>
    </source>
</evidence>
<dbReference type="EMBL" id="OUUZ01000018">
    <property type="protein sequence ID" value="SPQ26565.1"/>
    <property type="molecule type" value="Genomic_DNA"/>
</dbReference>
<sequence length="103" mass="11963">MASAGSQVPEDIRPRQRLIEISLRARQRLCDIGRMARSLREMMLLVDGVALESLAATVDGRHSVDEYFRDAVENLLEAHRGGWWLDWLFYMSVLSHLRNMHLR</sequence>
<gene>
    <name evidence="1" type="ORF">TT172_LOCUS8984</name>
</gene>
<dbReference type="Proteomes" id="UP000289323">
    <property type="component" value="Unassembled WGS sequence"/>
</dbReference>
<reference evidence="1 2" key="1">
    <citation type="submission" date="2018-04" db="EMBL/GenBank/DDBJ databases">
        <authorList>
            <person name="Huttner S."/>
            <person name="Dainat J."/>
        </authorList>
    </citation>
    <scope>NUCLEOTIDE SEQUENCE [LARGE SCALE GENOMIC DNA]</scope>
</reference>
<evidence type="ECO:0000313" key="2">
    <source>
        <dbReference type="Proteomes" id="UP000289323"/>
    </source>
</evidence>